<evidence type="ECO:0000256" key="1">
    <source>
        <dbReference type="SAM" id="SignalP"/>
    </source>
</evidence>
<comment type="caution">
    <text evidence="2">The sequence shown here is derived from an EMBL/GenBank/DDBJ whole genome shotgun (WGS) entry which is preliminary data.</text>
</comment>
<proteinExistence type="predicted"/>
<name>A0ABV9JQ09_9GAMM</name>
<feature type="chain" id="PRO_5045298486" description="Transporter substrate-binding domain-containing protein" evidence="1">
    <location>
        <begin position="22"/>
        <end position="244"/>
    </location>
</feature>
<evidence type="ECO:0000313" key="2">
    <source>
        <dbReference type="EMBL" id="MFC4656352.1"/>
    </source>
</evidence>
<reference evidence="3" key="1">
    <citation type="journal article" date="2019" name="Int. J. Syst. Evol. Microbiol.">
        <title>The Global Catalogue of Microorganisms (GCM) 10K type strain sequencing project: providing services to taxonomists for standard genome sequencing and annotation.</title>
        <authorList>
            <consortium name="The Broad Institute Genomics Platform"/>
            <consortium name="The Broad Institute Genome Sequencing Center for Infectious Disease"/>
            <person name="Wu L."/>
            <person name="Ma J."/>
        </authorList>
    </citation>
    <scope>NUCLEOTIDE SEQUENCE [LARGE SCALE GENOMIC DNA]</scope>
    <source>
        <strain evidence="3">DT28</strain>
    </source>
</reference>
<protein>
    <recommendedName>
        <fullName evidence="4">Transporter substrate-binding domain-containing protein</fullName>
    </recommendedName>
</protein>
<dbReference type="EMBL" id="JBHSGB010000014">
    <property type="protein sequence ID" value="MFC4656352.1"/>
    <property type="molecule type" value="Genomic_DNA"/>
</dbReference>
<evidence type="ECO:0000313" key="3">
    <source>
        <dbReference type="Proteomes" id="UP001595962"/>
    </source>
</evidence>
<dbReference type="Proteomes" id="UP001595962">
    <property type="component" value="Unassembled WGS sequence"/>
</dbReference>
<keyword evidence="1" id="KW-0732">Signal</keyword>
<accession>A0ABV9JQ09</accession>
<dbReference type="RefSeq" id="WP_377335331.1">
    <property type="nucleotide sequence ID" value="NZ_JBHSGB010000014.1"/>
</dbReference>
<dbReference type="SUPFAM" id="SSF53850">
    <property type="entry name" value="Periplasmic binding protein-like II"/>
    <property type="match status" value="1"/>
</dbReference>
<keyword evidence="3" id="KW-1185">Reference proteome</keyword>
<evidence type="ECO:0008006" key="4">
    <source>
        <dbReference type="Google" id="ProtNLM"/>
    </source>
</evidence>
<sequence length="244" mass="27049">MPLRLHLLSLLVILIASSSLAAEPANKPGKVRLGIHNFPPGFVMSEDGKICGGRAVAILDRILKPVDLQIMPVCGTAARIYRQLDSGDMDMGISTATNPLVNHAHTFLTPAYTELVLVLYSHPKPLTDADANSVVAIRGFEYQGQRLLMQQKGYDFIEMPDAVSAIGFFLHQRAQHLISYQDPFLYYLQQHKADVLSHIQQRQLMTVDAQLVVSARSVYKDRIIQALATFAAAHPCHYLTECAQ</sequence>
<feature type="signal peptide" evidence="1">
    <location>
        <begin position="1"/>
        <end position="21"/>
    </location>
</feature>
<dbReference type="Gene3D" id="3.40.190.10">
    <property type="entry name" value="Periplasmic binding protein-like II"/>
    <property type="match status" value="2"/>
</dbReference>
<gene>
    <name evidence="2" type="ORF">ACFO3I_15150</name>
</gene>
<organism evidence="2 3">
    <name type="scientific">Rheinheimera marina</name>
    <dbReference type="NCBI Taxonomy" id="1774958"/>
    <lineage>
        <taxon>Bacteria</taxon>
        <taxon>Pseudomonadati</taxon>
        <taxon>Pseudomonadota</taxon>
        <taxon>Gammaproteobacteria</taxon>
        <taxon>Chromatiales</taxon>
        <taxon>Chromatiaceae</taxon>
        <taxon>Rheinheimera</taxon>
    </lineage>
</organism>